<dbReference type="SMART" id="SM00912">
    <property type="entry name" value="Haemagg_act"/>
    <property type="match status" value="1"/>
</dbReference>
<proteinExistence type="predicted"/>
<dbReference type="EMBL" id="SACR01000004">
    <property type="protein sequence ID" value="RVU44962.1"/>
    <property type="molecule type" value="Genomic_DNA"/>
</dbReference>
<evidence type="ECO:0000256" key="1">
    <source>
        <dbReference type="SAM" id="MobiDB-lite"/>
    </source>
</evidence>
<evidence type="ECO:0000313" key="4">
    <source>
        <dbReference type="Proteomes" id="UP000285575"/>
    </source>
</evidence>
<dbReference type="Proteomes" id="UP000285575">
    <property type="component" value="Unassembled WGS sequence"/>
</dbReference>
<dbReference type="InterPro" id="IPR012332">
    <property type="entry name" value="Autotransporter_pectin_lyase_C"/>
</dbReference>
<dbReference type="InterPro" id="IPR008638">
    <property type="entry name" value="FhaB/CdiA-like_TPS"/>
</dbReference>
<dbReference type="SUPFAM" id="SSF51126">
    <property type="entry name" value="Pectin lyase-like"/>
    <property type="match status" value="2"/>
</dbReference>
<dbReference type="InterPro" id="IPR011050">
    <property type="entry name" value="Pectin_lyase_fold/virulence"/>
</dbReference>
<name>A0A437RE08_9BURK</name>
<feature type="region of interest" description="Disordered" evidence="1">
    <location>
        <begin position="1"/>
        <end position="21"/>
    </location>
</feature>
<reference evidence="3 4" key="1">
    <citation type="submission" date="2019-01" db="EMBL/GenBank/DDBJ databases">
        <authorList>
            <person name="Chen W.-M."/>
        </authorList>
    </citation>
    <scope>NUCLEOTIDE SEQUENCE [LARGE SCALE GENOMIC DNA]</scope>
    <source>
        <strain evidence="3 4">KYPY4</strain>
    </source>
</reference>
<dbReference type="OrthoDB" id="218680at2"/>
<organism evidence="3 4">
    <name type="scientific">Rubrivivax rivuli</name>
    <dbReference type="NCBI Taxonomy" id="1862385"/>
    <lineage>
        <taxon>Bacteria</taxon>
        <taxon>Pseudomonadati</taxon>
        <taxon>Pseudomonadota</taxon>
        <taxon>Betaproteobacteria</taxon>
        <taxon>Burkholderiales</taxon>
        <taxon>Sphaerotilaceae</taxon>
        <taxon>Rubrivivax</taxon>
    </lineage>
</organism>
<evidence type="ECO:0000313" key="3">
    <source>
        <dbReference type="EMBL" id="RVU44962.1"/>
    </source>
</evidence>
<evidence type="ECO:0000259" key="2">
    <source>
        <dbReference type="SMART" id="SM00912"/>
    </source>
</evidence>
<dbReference type="Pfam" id="PF05860">
    <property type="entry name" value="TPS"/>
    <property type="match status" value="1"/>
</dbReference>
<dbReference type="Gene3D" id="2.160.20.20">
    <property type="match status" value="1"/>
</dbReference>
<dbReference type="NCBIfam" id="TIGR01901">
    <property type="entry name" value="adhes_NPXG"/>
    <property type="match status" value="1"/>
</dbReference>
<dbReference type="Gene3D" id="2.160.20.10">
    <property type="entry name" value="Single-stranded right-handed beta-helix, Pectin lyase-like"/>
    <property type="match status" value="1"/>
</dbReference>
<gene>
    <name evidence="3" type="ORF">EOE66_12405</name>
</gene>
<comment type="caution">
    <text evidence="3">The sequence shown here is derived from an EMBL/GenBank/DDBJ whole genome shotgun (WGS) entry which is preliminary data.</text>
</comment>
<dbReference type="InterPro" id="IPR050909">
    <property type="entry name" value="Bact_Autotransporter_VF"/>
</dbReference>
<accession>A0A437RE08</accession>
<feature type="domain" description="Filamentous haemagglutinin FhaB/tRNA nuclease CdiA-like TPS" evidence="2">
    <location>
        <begin position="69"/>
        <end position="182"/>
    </location>
</feature>
<dbReference type="InterPro" id="IPR012334">
    <property type="entry name" value="Pectin_lyas_fold"/>
</dbReference>
<sequence>MCRPPCSSTERKPRPNLQGPPMSVVRLQTLASARQQQPVHGSVARRLPGRHALRPVSLAVCLLGASPLGFALPEGATPTHGQVTVQTPAAGQMLIHQSTARAGLDWTSFSIAAGERVQVVQPDRSSVLLNRVLGDNPSQIYGALQSNGSVWLINPRGIVFGANSRVDVGGLVASTLTLSEDALSSGRLQLGMGAGGAGELRSEGQITAIDGTVALVAPRLFHTGQIEARRVALAAASEVLVDVEGDGLVFFNVRNDALDTRLEVLGGVRADGGSAEFRAAARAGFADTVLNLDGVVQARSLGALMGRVVVDGGASGVTRIGGTVDATGSQGRGGDVLVQGDKILLTDSARLDTSGEAGGGRLRVGGGFQGRDDSVRNASMVNVARGARLSANALQQGDGGELIVWSDDATRFFGAADARGGLTGGNGGLVEVSGKHHLDFRGSSDRSAPLGLTGLLLLDPTNLEIAADSPDIDGSASPATNDLTALSLLFAAPGDNSRITATAVQTQLGLGNVVLQANQNISVNAPITAAGANSLTLQAGNNITVGQPITLGGALTLSASDAGATGGTTTGAVAVNAAINVTGTLTLTRVGTGVHTVAGNLTAGSLALTGALDVNGASTWALGAALGTSAVAVKPTGSLTIPATTLAAGAVVSVEAGGTLTNNGANTVSSLALAGTLAGNTVLSTGSAALAGGSTVSTALTASGDVTVAGPGTSTVLAAVTADNILVNSGTLLVGNGGAAGSLTATTSVAVANAATLAFNRSGSTDLGAVGGSGTVRVDGGTLRLTATLPSVSNVNVLNGATLQYANGAVNRINTSATLSVATGGTLTLGDANQEVGTLTLGGTLTASAQTLKAGTYNLQAGATVNAPLDAGTLIVQGNATLNAASAAGTITVQGGATLTRGATGDLAAGADVTVNAGGSLSLAANDAVNSLALAGTLTGAGTLTTSSATLTAGTVDAALTVTGNIVSTGASVLQAAVSAVDVDINSGSLTIGNGGAAGALTPSGNLTVAAGATLAINRTGAVSLGTVAGAGSVQVSLGTVTLDGTLPNVASVAVNGGSLTLADNLATRINNGANLSLAAGTTLTLGNSAETINDLTLTGATVTGNGALTVAGNLLSSGNSLLTTTVNVTGTSGVATGGVLTVGSGTTGNFAPTGTVTLTGTGALAYNGTGPFALGTVAGTGSIGVSSGALTINGNAASLSALNATGGSIALAGGAAQLGSGLALSVSNGASFTLGNNAEAVNTLTLGGTLGSATGVLTATTYTLNAGAQVNGGLGTGSIDVQGNATIDSTVNATSVSVAAGRTLQLGSNANLAAGATVAVPATATLNLGASSDTVQVLNLGGTLTGGATRTLNATTHNLQGGAVVNARLGGTTVNVAGPGTVTLQQALNGIGGINVNSGTLALDANGLLPTASTLTVASGATLSMGGTASVDTLALRGTVSGANALSVQTFNATQSGSTPRIETTVNVANNATVANGVTLTLGGSGPAGGAMPVSGTLTLGGTLVIDRDTDVLASALLGGGNNIGDAGSGARTLRQAGSGVFTLDKNIAGLRVLESAGSGSLTLTAGSVLSDQTTINVNSGGLFTMGAAGHTVTTLNLSGTLAGSGTLTANAANIPASATATLNGSLNAPVSIASSAQLTLGASGAIADARDVTVASGATLVLARSETIDQLNLAGTLQGNFTLTATTGTTMSAGTIALGSTLAGGQLLVTGDATLNGRAETSSVRINSPATLTLGNTADRLIDTMSVNIRNGGTLSLPQDEVVASKTGSGTVAGPGRLITGVLVLEDGDVQGTTNESPASLITNGAVRITGNVTITSTVDVQSGVLTVGSVNGDNGSLSAGGTITVQGGAVLSYNRDNVASVTLAGNYAGAGTLRNTNSAALNITGSMALDNLELTGGNVTVASGAAGLGTNTAVNVAASRTLTIDNTESIASLTLNGTLNGSGSLTANSYTLNAGALVQAALGAGPMTVNGAATLAAAKGGGTLTVAGTGSLGITGGPRLAAGADVVIVTGGTLTLGADESVNSLSAGGTLAGSGLTLTSATPITLSSGGVLSANVSANTLNVTGNSTLNGSATVTTLAVNNGTLTLAATNDRIADTANVSVAAGAVLAPAVN</sequence>
<dbReference type="PANTHER" id="PTHR12338">
    <property type="entry name" value="AUTOTRANSPORTER"/>
    <property type="match status" value="1"/>
</dbReference>
<feature type="non-terminal residue" evidence="3">
    <location>
        <position position="2116"/>
    </location>
</feature>
<dbReference type="PANTHER" id="PTHR12338:SF5">
    <property type="entry name" value="ANTIGEN 43-RELATED"/>
    <property type="match status" value="1"/>
</dbReference>
<keyword evidence="4" id="KW-1185">Reference proteome</keyword>
<protein>
    <submittedName>
        <fullName evidence="3">Filamentous hemagglutinin N-terminal domain-containing protein</fullName>
    </submittedName>
</protein>